<dbReference type="AlphaFoldDB" id="A0A178XSV9"/>
<dbReference type="RefSeq" id="WP_064243156.1">
    <property type="nucleotide sequence ID" value="NZ_LPUX01000062.1"/>
</dbReference>
<proteinExistence type="inferred from homology"/>
<keyword evidence="2" id="KW-0547">Nucleotide-binding</keyword>
<dbReference type="PROSITE" id="PS50893">
    <property type="entry name" value="ABC_TRANSPORTER_2"/>
    <property type="match status" value="2"/>
</dbReference>
<name>A0A178XSV9_9HYPH</name>
<gene>
    <name evidence="5" type="ORF">AU381_12530</name>
</gene>
<dbReference type="Gene3D" id="3.40.50.300">
    <property type="entry name" value="P-loop containing nucleotide triphosphate hydrolases"/>
    <property type="match status" value="2"/>
</dbReference>
<dbReference type="SUPFAM" id="SSF52540">
    <property type="entry name" value="P-loop containing nucleoside triphosphate hydrolases"/>
    <property type="match status" value="2"/>
</dbReference>
<dbReference type="Proteomes" id="UP000094025">
    <property type="component" value="Unassembled WGS sequence"/>
</dbReference>
<reference evidence="5 6" key="1">
    <citation type="journal article" date="2016" name="Int. J. Syst. Evol. Microbiol.">
        <title>Ensifer glycinis sp. nov., an novel rhizobial species associated with Glycine spp.</title>
        <authorList>
            <person name="Yan H."/>
            <person name="Yan J."/>
            <person name="Sui X.H."/>
            <person name="Wang E.T."/>
            <person name="Chen W.X."/>
            <person name="Zhang X.X."/>
            <person name="Chen W.F."/>
        </authorList>
    </citation>
    <scope>NUCLEOTIDE SEQUENCE [LARGE SCALE GENOMIC DNA]</scope>
    <source>
        <strain evidence="5 6">CCBAU 23380</strain>
    </source>
</reference>
<dbReference type="SMART" id="SM00382">
    <property type="entry name" value="AAA"/>
    <property type="match status" value="1"/>
</dbReference>
<dbReference type="GO" id="GO:0016887">
    <property type="term" value="F:ATP hydrolysis activity"/>
    <property type="evidence" value="ECO:0007669"/>
    <property type="project" value="InterPro"/>
</dbReference>
<dbReference type="InterPro" id="IPR003593">
    <property type="entry name" value="AAA+_ATPase"/>
</dbReference>
<feature type="domain" description="ABC transporter" evidence="4">
    <location>
        <begin position="6"/>
        <end position="235"/>
    </location>
</feature>
<evidence type="ECO:0000256" key="2">
    <source>
        <dbReference type="ARBA" id="ARBA00022741"/>
    </source>
</evidence>
<comment type="caution">
    <text evidence="5">The sequence shown here is derived from an EMBL/GenBank/DDBJ whole genome shotgun (WGS) entry which is preliminary data.</text>
</comment>
<protein>
    <submittedName>
        <fullName evidence="5">ABC transporter</fullName>
    </submittedName>
</protein>
<dbReference type="GO" id="GO:0005524">
    <property type="term" value="F:ATP binding"/>
    <property type="evidence" value="ECO:0007669"/>
    <property type="project" value="UniProtKB-KW"/>
</dbReference>
<evidence type="ECO:0000259" key="4">
    <source>
        <dbReference type="PROSITE" id="PS50893"/>
    </source>
</evidence>
<evidence type="ECO:0000313" key="5">
    <source>
        <dbReference type="EMBL" id="OAP37615.1"/>
    </source>
</evidence>
<dbReference type="STRING" id="1472378.AU381_12530"/>
<feature type="domain" description="ABC transporter" evidence="4">
    <location>
        <begin position="252"/>
        <end position="499"/>
    </location>
</feature>
<dbReference type="OrthoDB" id="9805029at2"/>
<comment type="similarity">
    <text evidence="1">Belongs to the ABC transporter superfamily.</text>
</comment>
<dbReference type="InterPro" id="IPR050107">
    <property type="entry name" value="ABC_carbohydrate_import_ATPase"/>
</dbReference>
<accession>A0A178XSV9</accession>
<keyword evidence="6" id="KW-1185">Reference proteome</keyword>
<dbReference type="InterPro" id="IPR017871">
    <property type="entry name" value="ABC_transporter-like_CS"/>
</dbReference>
<dbReference type="PANTHER" id="PTHR43790:SF4">
    <property type="entry name" value="GUANOSINE IMPORT ATP-BINDING PROTEIN NUPO"/>
    <property type="match status" value="1"/>
</dbReference>
<evidence type="ECO:0000256" key="1">
    <source>
        <dbReference type="ARBA" id="ARBA00005417"/>
    </source>
</evidence>
<dbReference type="PROSITE" id="PS00211">
    <property type="entry name" value="ABC_TRANSPORTER_1"/>
    <property type="match status" value="2"/>
</dbReference>
<dbReference type="InterPro" id="IPR027417">
    <property type="entry name" value="P-loop_NTPase"/>
</dbReference>
<sequence length="511" mass="55587">MTAPLLSLRGISKSYGQITANQDVDLDVAPQSIHAILGENGAGKSTLMKLVYGVEQPDGGSVVWDGQPLSLASPAEARRQGIGMVFQHFSLFETLTVVENIQLVVPGRKADLTQRIRTLGRDFGLEVDPLAHVHALSVGERQRVEIIRCLMTNPKLLILDEPTSVLPPQSVDKLFDTLRRLRDGGVSILFISHKLEEIRSICDRATILRGGRVTGHVDPREHDAHDLARMMIGRDMPEPMPALPQSSGEKRLEIIGLDYRSDDPFAMPLSDISLTVRAGEILGIAGISGNGQSELAALISGETILPRALRDRIFMMGQDAGTLDAAARRQLGFAFVPEDRLGRGVVPEMSLVLNSLLTAHSLKLLSHGLIDKAKATAFTNACIGQYDVRTPGPDAVAGSLSGGNLQKFIIGREIMLSPKLLFVAQPTWGVDVGAASAIRRRLITLRNEGMAILVISEELEELFELCDFIQVLHHGRLSLPLVTRHTRPEEIGRYMIGAHTPSQTADQKALA</sequence>
<evidence type="ECO:0000256" key="3">
    <source>
        <dbReference type="ARBA" id="ARBA00022840"/>
    </source>
</evidence>
<dbReference type="InterPro" id="IPR003439">
    <property type="entry name" value="ABC_transporter-like_ATP-bd"/>
</dbReference>
<dbReference type="PANTHER" id="PTHR43790">
    <property type="entry name" value="CARBOHYDRATE TRANSPORT ATP-BINDING PROTEIN MG119-RELATED"/>
    <property type="match status" value="1"/>
</dbReference>
<keyword evidence="3" id="KW-0067">ATP-binding</keyword>
<dbReference type="Pfam" id="PF00005">
    <property type="entry name" value="ABC_tran"/>
    <property type="match status" value="2"/>
</dbReference>
<evidence type="ECO:0000313" key="6">
    <source>
        <dbReference type="Proteomes" id="UP000094025"/>
    </source>
</evidence>
<dbReference type="EMBL" id="LPUX01000062">
    <property type="protein sequence ID" value="OAP37615.1"/>
    <property type="molecule type" value="Genomic_DNA"/>
</dbReference>
<organism evidence="5 6">
    <name type="scientific">Sinorhizobium glycinis</name>
    <dbReference type="NCBI Taxonomy" id="1472378"/>
    <lineage>
        <taxon>Bacteria</taxon>
        <taxon>Pseudomonadati</taxon>
        <taxon>Pseudomonadota</taxon>
        <taxon>Alphaproteobacteria</taxon>
        <taxon>Hyphomicrobiales</taxon>
        <taxon>Rhizobiaceae</taxon>
        <taxon>Sinorhizobium/Ensifer group</taxon>
        <taxon>Sinorhizobium</taxon>
    </lineage>
</organism>
<dbReference type="CDD" id="cd03216">
    <property type="entry name" value="ABC_Carb_Monos_I"/>
    <property type="match status" value="1"/>
</dbReference>
<dbReference type="CDD" id="cd03215">
    <property type="entry name" value="ABC_Carb_Monos_II"/>
    <property type="match status" value="1"/>
</dbReference>